<dbReference type="InterPro" id="IPR008977">
    <property type="entry name" value="PHM/PNGase_F_dom_sf"/>
</dbReference>
<dbReference type="GO" id="GO:0016715">
    <property type="term" value="F:oxidoreductase activity, acting on paired donors, with incorporation or reduction of molecular oxygen, reduced ascorbate as one donor, and incorporation of one atom of oxygen"/>
    <property type="evidence" value="ECO:0007669"/>
    <property type="project" value="InterPro"/>
</dbReference>
<evidence type="ECO:0000313" key="3">
    <source>
        <dbReference type="EMBL" id="KAK3781288.1"/>
    </source>
</evidence>
<accession>A0AAE1DTQ1</accession>
<organism evidence="3 4">
    <name type="scientific">Elysia crispata</name>
    <name type="common">lettuce slug</name>
    <dbReference type="NCBI Taxonomy" id="231223"/>
    <lineage>
        <taxon>Eukaryota</taxon>
        <taxon>Metazoa</taxon>
        <taxon>Spiralia</taxon>
        <taxon>Lophotrochozoa</taxon>
        <taxon>Mollusca</taxon>
        <taxon>Gastropoda</taxon>
        <taxon>Heterobranchia</taxon>
        <taxon>Euthyneura</taxon>
        <taxon>Panpulmonata</taxon>
        <taxon>Sacoglossa</taxon>
        <taxon>Placobranchoidea</taxon>
        <taxon>Plakobranchidae</taxon>
        <taxon>Elysia</taxon>
    </lineage>
</organism>
<dbReference type="AlphaFoldDB" id="A0AAE1DTQ1"/>
<evidence type="ECO:0000256" key="1">
    <source>
        <dbReference type="ARBA" id="ARBA00023157"/>
    </source>
</evidence>
<dbReference type="Gene3D" id="2.60.120.230">
    <property type="match status" value="1"/>
</dbReference>
<name>A0AAE1DTQ1_9GAST</name>
<evidence type="ECO:0000313" key="4">
    <source>
        <dbReference type="Proteomes" id="UP001283361"/>
    </source>
</evidence>
<evidence type="ECO:0000259" key="2">
    <source>
        <dbReference type="Pfam" id="PF03712"/>
    </source>
</evidence>
<keyword evidence="1" id="KW-1015">Disulfide bond</keyword>
<dbReference type="Proteomes" id="UP001283361">
    <property type="component" value="Unassembled WGS sequence"/>
</dbReference>
<comment type="caution">
    <text evidence="3">The sequence shown here is derived from an EMBL/GenBank/DDBJ whole genome shotgun (WGS) entry which is preliminary data.</text>
</comment>
<dbReference type="InterPro" id="IPR014784">
    <property type="entry name" value="Cu2_ascorb_mOase-like_C"/>
</dbReference>
<dbReference type="EMBL" id="JAWDGP010002635">
    <property type="protein sequence ID" value="KAK3781288.1"/>
    <property type="molecule type" value="Genomic_DNA"/>
</dbReference>
<keyword evidence="4" id="KW-1185">Reference proteome</keyword>
<dbReference type="InterPro" id="IPR024548">
    <property type="entry name" value="Cu2_monoox_C"/>
</dbReference>
<feature type="domain" description="Copper type II ascorbate-dependent monooxygenase C-terminal" evidence="2">
    <location>
        <begin position="47"/>
        <end position="120"/>
    </location>
</feature>
<dbReference type="Pfam" id="PF03712">
    <property type="entry name" value="Cu2_monoox_C"/>
    <property type="match status" value="1"/>
</dbReference>
<dbReference type="SUPFAM" id="SSF49742">
    <property type="entry name" value="PHM/PNGase F"/>
    <property type="match status" value="1"/>
</dbReference>
<sequence>MIGRSTYKRSYWSSTRSYWRFITTTLDWSTTTWTAVDSSSDFQDLVIFQTGQMDIEIPPGQSRVDVVGTCRQQCTNLYFNKPVYVISALNHMHYMGRAMKIELFRQGRRIADITNEEYYNYDSPVNHE</sequence>
<gene>
    <name evidence="3" type="ORF">RRG08_043151</name>
</gene>
<protein>
    <recommendedName>
        <fullName evidence="2">Copper type II ascorbate-dependent monooxygenase C-terminal domain-containing protein</fullName>
    </recommendedName>
</protein>
<proteinExistence type="predicted"/>
<reference evidence="3" key="1">
    <citation type="journal article" date="2023" name="G3 (Bethesda)">
        <title>A reference genome for the long-term kleptoplast-retaining sea slug Elysia crispata morphotype clarki.</title>
        <authorList>
            <person name="Eastman K.E."/>
            <person name="Pendleton A.L."/>
            <person name="Shaikh M.A."/>
            <person name="Suttiyut T."/>
            <person name="Ogas R."/>
            <person name="Tomko P."/>
            <person name="Gavelis G."/>
            <person name="Widhalm J.R."/>
            <person name="Wisecaver J.H."/>
        </authorList>
    </citation>
    <scope>NUCLEOTIDE SEQUENCE</scope>
    <source>
        <strain evidence="3">ECLA1</strain>
    </source>
</reference>